<dbReference type="InterPro" id="IPR036855">
    <property type="entry name" value="Znf_CCCH_sf"/>
</dbReference>
<dbReference type="InterPro" id="IPR045877">
    <property type="entry name" value="ZFP36-like"/>
</dbReference>
<evidence type="ECO:0000313" key="15">
    <source>
        <dbReference type="Proteomes" id="UP000220214"/>
    </source>
</evidence>
<dbReference type="Proteomes" id="UP000220214">
    <property type="component" value="Chromosome 6"/>
</dbReference>
<dbReference type="PANTHER" id="PTHR12547:SF18">
    <property type="entry name" value="PROTEIN TIS11"/>
    <property type="match status" value="1"/>
</dbReference>
<dbReference type="EMBL" id="LT160026">
    <property type="protein sequence ID" value="CXI17153.1"/>
    <property type="molecule type" value="Genomic_DNA"/>
</dbReference>
<dbReference type="OMA" id="HYAHSID"/>
<evidence type="ECO:0000256" key="1">
    <source>
        <dbReference type="ARBA" id="ARBA00022723"/>
    </source>
</evidence>
<dbReference type="SMART" id="SM00356">
    <property type="entry name" value="ZnF_C3H1"/>
    <property type="match status" value="3"/>
</dbReference>
<evidence type="ECO:0000256" key="4">
    <source>
        <dbReference type="ARBA" id="ARBA00022833"/>
    </source>
</evidence>
<dbReference type="Proteomes" id="UP000069549">
    <property type="component" value="Chromosome 6"/>
</dbReference>
<dbReference type="EMBL" id="LT608254">
    <property type="protein sequence ID" value="SCO59703.1"/>
    <property type="molecule type" value="Genomic_DNA"/>
</dbReference>
<feature type="zinc finger region" description="C3H1-type" evidence="5">
    <location>
        <begin position="24"/>
        <end position="52"/>
    </location>
</feature>
<evidence type="ECO:0000313" key="7">
    <source>
        <dbReference type="EMBL" id="CXI17153.1"/>
    </source>
</evidence>
<dbReference type="PANTHER" id="PTHR12547">
    <property type="entry name" value="CCCH ZINC FINGER/TIS11-RELATED"/>
    <property type="match status" value="1"/>
</dbReference>
<evidence type="ECO:0000313" key="13">
    <source>
        <dbReference type="Proteomes" id="UP000219860"/>
    </source>
</evidence>
<dbReference type="AlphaFoldDB" id="A0A0Y9V8T8"/>
<dbReference type="Gene3D" id="3.30.1370.210">
    <property type="match status" value="1"/>
</dbReference>
<feature type="zinc finger region" description="C3H1-type" evidence="5">
    <location>
        <begin position="97"/>
        <end position="124"/>
    </location>
</feature>
<keyword evidence="2" id="KW-0677">Repeat</keyword>
<dbReference type="Proteomes" id="UP000516480">
    <property type="component" value="Chromosome 6"/>
</dbReference>
<dbReference type="GO" id="GO:0003729">
    <property type="term" value="F:mRNA binding"/>
    <property type="evidence" value="ECO:0007669"/>
    <property type="project" value="InterPro"/>
</dbReference>
<dbReference type="EMBL" id="LT608142">
    <property type="protein sequence ID" value="SCM19678.1"/>
    <property type="molecule type" value="Genomic_DNA"/>
</dbReference>
<gene>
    <name evidence="7" type="ORF">PBK173_000103300</name>
    <name evidence="9" type="ORF">PBNK65E_000098800</name>
    <name evidence="8" type="ORF">PBNK65NY_000098200</name>
    <name evidence="11" type="ORF">PBSP11A_000098300</name>
    <name evidence="10" type="ORF">PBSP11RLL_000098500</name>
</gene>
<evidence type="ECO:0000313" key="16">
    <source>
        <dbReference type="Proteomes" id="UP000516480"/>
    </source>
</evidence>
<feature type="zinc finger region" description="C3H1-type" evidence="5">
    <location>
        <begin position="60"/>
        <end position="87"/>
    </location>
</feature>
<evidence type="ECO:0000313" key="11">
    <source>
        <dbReference type="EMBL" id="SCO59703.1"/>
    </source>
</evidence>
<evidence type="ECO:0000313" key="12">
    <source>
        <dbReference type="Proteomes" id="UP000069549"/>
    </source>
</evidence>
<dbReference type="SUPFAM" id="SSF90229">
    <property type="entry name" value="CCCH zinc finger"/>
    <property type="match status" value="2"/>
</dbReference>
<dbReference type="GO" id="GO:0008270">
    <property type="term" value="F:zinc ion binding"/>
    <property type="evidence" value="ECO:0007669"/>
    <property type="project" value="UniProtKB-KW"/>
</dbReference>
<reference evidence="7 12" key="1">
    <citation type="submission" date="2016-02" db="EMBL/GenBank/DDBJ databases">
        <authorList>
            <consortium name="Pathogen Informatics"/>
        </authorList>
    </citation>
    <scope>NUCLEOTIDE SEQUENCE [LARGE SCALE GENOMIC DNA]</scope>
    <source>
        <strain evidence="7 12">K173</strain>
        <strain evidence="8 16">NK65 ny</strain>
        <strain evidence="9 15">NK65e</strain>
        <strain evidence="11 13">SP11 Antwerpcl1</strain>
        <strain evidence="10 14">SP11 RLL</strain>
    </source>
</reference>
<evidence type="ECO:0000313" key="14">
    <source>
        <dbReference type="Proteomes" id="UP000219974"/>
    </source>
</evidence>
<dbReference type="VEuPathDB" id="PlasmoDB:PBANKA_0608600"/>
<dbReference type="EMBL" id="LT614632">
    <property type="protein sequence ID" value="SCN23421.1"/>
    <property type="molecule type" value="Genomic_DNA"/>
</dbReference>
<dbReference type="Gene3D" id="4.10.1000.10">
    <property type="entry name" value="Zinc finger, CCCH-type"/>
    <property type="match status" value="1"/>
</dbReference>
<evidence type="ECO:0000313" key="9">
    <source>
        <dbReference type="EMBL" id="SCN23421.1"/>
    </source>
</evidence>
<dbReference type="EMBL" id="LT608270">
    <property type="protein sequence ID" value="SCO59074.1"/>
    <property type="molecule type" value="Genomic_DNA"/>
</dbReference>
<keyword evidence="1 5" id="KW-0479">Metal-binding</keyword>
<keyword evidence="3 5" id="KW-0863">Zinc-finger</keyword>
<evidence type="ECO:0000256" key="2">
    <source>
        <dbReference type="ARBA" id="ARBA00022737"/>
    </source>
</evidence>
<evidence type="ECO:0000313" key="8">
    <source>
        <dbReference type="EMBL" id="SCM19678.1"/>
    </source>
</evidence>
<name>A0A0Y9V8T8_PLABE</name>
<dbReference type="Proteomes" id="UP000219974">
    <property type="component" value="Chromosome 6"/>
</dbReference>
<evidence type="ECO:0000313" key="10">
    <source>
        <dbReference type="EMBL" id="SCO59074.1"/>
    </source>
</evidence>
<organism evidence="7 12">
    <name type="scientific">Plasmodium berghei</name>
    <dbReference type="NCBI Taxonomy" id="5821"/>
    <lineage>
        <taxon>Eukaryota</taxon>
        <taxon>Sar</taxon>
        <taxon>Alveolata</taxon>
        <taxon>Apicomplexa</taxon>
        <taxon>Aconoidasida</taxon>
        <taxon>Haemosporida</taxon>
        <taxon>Plasmodiidae</taxon>
        <taxon>Plasmodium</taxon>
        <taxon>Plasmodium (Vinckeia)</taxon>
    </lineage>
</organism>
<protein>
    <submittedName>
        <fullName evidence="7">Zinc finger protein, putative</fullName>
    </submittedName>
</protein>
<evidence type="ECO:0000259" key="6">
    <source>
        <dbReference type="PROSITE" id="PS50103"/>
    </source>
</evidence>
<accession>A0A0Y9V8T8</accession>
<feature type="domain" description="C3H1-type" evidence="6">
    <location>
        <begin position="97"/>
        <end position="124"/>
    </location>
</feature>
<keyword evidence="4 5" id="KW-0862">Zinc</keyword>
<dbReference type="Proteomes" id="UP000219860">
    <property type="component" value="Chromosome 6"/>
</dbReference>
<feature type="domain" description="C3H1-type" evidence="6">
    <location>
        <begin position="60"/>
        <end position="87"/>
    </location>
</feature>
<evidence type="ECO:0000256" key="3">
    <source>
        <dbReference type="ARBA" id="ARBA00022771"/>
    </source>
</evidence>
<evidence type="ECO:0000256" key="5">
    <source>
        <dbReference type="PROSITE-ProRule" id="PRU00723"/>
    </source>
</evidence>
<dbReference type="PROSITE" id="PS50103">
    <property type="entry name" value="ZF_C3H1"/>
    <property type="match status" value="3"/>
</dbReference>
<sequence>MNDKIQKKVAPGQSETLSLIKKQFFKTKMCPFQKNKNYCLNESDCHYAHSIDELKPMPDLRNTKLCDYIKKKMPCKDVNCKFAHDTETLKPSVHLATYKSTICSFWGKGKCFNGNKCRFAHGTNDIKANENMNILENNKRNHKKNKDSISDITKGTDSTYSFNTYDYSVNCSLETTNISPSFDKSRELFVLKENNINDDKLGDNKLSIFDSNKEMVGNINENTDLNISKMDYPFCENTSNCSINNSDNIKTVINQIENMALSTFIENNDKYTKVIKYLMNENNILKESIKKEQNHMINEEDHMAQIQKQIYKANIYRTHAKDNIVTISGKINDNSNSMFIEDGLKKYLYFEEPSSNSQFSSENKDVNNGVLNSEDFIKYDDNFTNIMKTIDDLLISQNVGSFSNVKNNCNSLESKDIFLIKNSNNVNTSIECENLPCNLRLFDGEKNVYQNFITSNMINSNKVLIRDINEKVEIVEKPFEENIESIINTCQKETEKIKEKTTESYYNEHIYYDQCKGASRSIEMTNDEFSYINSSNSGNNNYCNISNSSSYNYINNPDYNSSPNYSNNNIRINEIDEIPHWFKGFSQTDVQNNETRNMKQNKLYSKKVKNDEFVKNTNVEYWKETMIHRNENEIPEEINNNNLIVGNELNKYFFQSKNNNRFINKGEFKEKSAKLNLRENVEGKYDNDNLYKLLEFSHDKSNIINKIKKLISSELKNNENRNFTNKSKHNNPNIQNVQNMVNSSSNNINSLGKKNTLLNDYMHIKNLNTIYPNTFNDTSTNNIYNNKNSINNSKINSCFNNNKNFNMNEYNCNHLSSDFMKYKKENNGEKNIWNNSSNFNGFIYQTSTSDFVSDNNNNNDVFNISKSVNLRSLN</sequence>
<proteinExistence type="predicted"/>
<dbReference type="InterPro" id="IPR000571">
    <property type="entry name" value="Znf_CCCH"/>
</dbReference>
<dbReference type="OrthoDB" id="410307at2759"/>
<feature type="domain" description="C3H1-type" evidence="6">
    <location>
        <begin position="24"/>
        <end position="52"/>
    </location>
</feature>